<organism evidence="4 5">
    <name type="scientific">Cutaneotrichosporon oleaginosum</name>
    <dbReference type="NCBI Taxonomy" id="879819"/>
    <lineage>
        <taxon>Eukaryota</taxon>
        <taxon>Fungi</taxon>
        <taxon>Dikarya</taxon>
        <taxon>Basidiomycota</taxon>
        <taxon>Agaricomycotina</taxon>
        <taxon>Tremellomycetes</taxon>
        <taxon>Trichosporonales</taxon>
        <taxon>Trichosporonaceae</taxon>
        <taxon>Cutaneotrichosporon</taxon>
    </lineage>
</organism>
<dbReference type="InterPro" id="IPR045078">
    <property type="entry name" value="TST/MPST-like"/>
</dbReference>
<dbReference type="PANTHER" id="PTHR11364:SF27">
    <property type="entry name" value="SULFURTRANSFERASE"/>
    <property type="match status" value="1"/>
</dbReference>
<dbReference type="GO" id="GO:0005739">
    <property type="term" value="C:mitochondrion"/>
    <property type="evidence" value="ECO:0007669"/>
    <property type="project" value="TreeGrafter"/>
</dbReference>
<feature type="domain" description="Rhodanese" evidence="3">
    <location>
        <begin position="6"/>
        <end position="111"/>
    </location>
</feature>
<dbReference type="GO" id="GO:0004792">
    <property type="term" value="F:thiosulfate-cyanide sulfurtransferase activity"/>
    <property type="evidence" value="ECO:0007669"/>
    <property type="project" value="TreeGrafter"/>
</dbReference>
<dbReference type="AlphaFoldDB" id="A0A0J1AZS1"/>
<dbReference type="InterPro" id="IPR001763">
    <property type="entry name" value="Rhodanese-like_dom"/>
</dbReference>
<dbReference type="PANTHER" id="PTHR11364">
    <property type="entry name" value="THIOSULFATE SULFERTANSFERASE"/>
    <property type="match status" value="1"/>
</dbReference>
<dbReference type="PROSITE" id="PS50206">
    <property type="entry name" value="RHODANESE_3"/>
    <property type="match status" value="2"/>
</dbReference>
<dbReference type="EMBL" id="KQ087227">
    <property type="protein sequence ID" value="KLT40839.1"/>
    <property type="molecule type" value="Genomic_DNA"/>
</dbReference>
<keyword evidence="1" id="KW-0808">Transferase</keyword>
<dbReference type="RefSeq" id="XP_018277330.1">
    <property type="nucleotide sequence ID" value="XM_018423700.1"/>
</dbReference>
<protein>
    <submittedName>
        <fullName evidence="4">Rhodanese-like protein</fullName>
    </submittedName>
</protein>
<dbReference type="STRING" id="879819.A0A0J1AZS1"/>
<dbReference type="CDD" id="cd01448">
    <property type="entry name" value="TST_Repeat_1"/>
    <property type="match status" value="1"/>
</dbReference>
<evidence type="ECO:0000256" key="1">
    <source>
        <dbReference type="ARBA" id="ARBA00022679"/>
    </source>
</evidence>
<feature type="domain" description="Rhodanese" evidence="3">
    <location>
        <begin position="143"/>
        <end position="286"/>
    </location>
</feature>
<dbReference type="OrthoDB" id="270167at2759"/>
<keyword evidence="2" id="KW-0677">Repeat</keyword>
<reference evidence="4 5" key="1">
    <citation type="submission" date="2015-03" db="EMBL/GenBank/DDBJ databases">
        <title>Genomics and transcriptomics of the oil-accumulating basidiomycete yeast T. oleaginosus allow insights into substrate utilization and the diverse evolutionary trajectories of mating systems in fungi.</title>
        <authorList>
            <consortium name="DOE Joint Genome Institute"/>
            <person name="Kourist R."/>
            <person name="Kracht O."/>
            <person name="Bracharz F."/>
            <person name="Lipzen A."/>
            <person name="Nolan M."/>
            <person name="Ohm R."/>
            <person name="Grigoriev I."/>
            <person name="Sun S."/>
            <person name="Heitman J."/>
            <person name="Bruck T."/>
            <person name="Nowrousian M."/>
        </authorList>
    </citation>
    <scope>NUCLEOTIDE SEQUENCE [LARGE SCALE GENOMIC DNA]</scope>
    <source>
        <strain evidence="4 5">IBC0246</strain>
    </source>
</reference>
<dbReference type="InterPro" id="IPR036873">
    <property type="entry name" value="Rhodanese-like_dom_sf"/>
</dbReference>
<dbReference type="Gene3D" id="3.40.250.10">
    <property type="entry name" value="Rhodanese-like domain"/>
    <property type="match status" value="2"/>
</dbReference>
<evidence type="ECO:0000313" key="5">
    <source>
        <dbReference type="Proteomes" id="UP000053611"/>
    </source>
</evidence>
<proteinExistence type="predicted"/>
<evidence type="ECO:0000313" key="4">
    <source>
        <dbReference type="EMBL" id="KLT40839.1"/>
    </source>
</evidence>
<gene>
    <name evidence="4" type="ORF">CC85DRAFT_286987</name>
</gene>
<evidence type="ECO:0000259" key="3">
    <source>
        <dbReference type="PROSITE" id="PS50206"/>
    </source>
</evidence>
<dbReference type="Pfam" id="PF00581">
    <property type="entry name" value="Rhodanese"/>
    <property type="match status" value="1"/>
</dbReference>
<evidence type="ECO:0000256" key="2">
    <source>
        <dbReference type="ARBA" id="ARBA00022737"/>
    </source>
</evidence>
<sequence>MPNSPRNPDEEYHSGPRIPGARRFNLDKIADLDPKTNPLGLGHMLPSLETFRDAAGKLGITPHTHVVLYDSIGVFSAPRGLFTFKAFGHDKVSVLDGGLPAWIDEGGDVDEGPPEVDWKPVAYTSGALNKDMVKSYADMVASAAGGDIVLDARSPGRFAGTDPEPRPGLSSGHMPRARSLPFGELLVPVGDGHPYTSYKTPAELRAVLVRAVGGEEAWAALLDQGADAAGGAVERQMVFSCGSGMTACVGWLAAQIVAQEEGRVVSAAVYDESWTGYASRPESKIVKSNE</sequence>
<dbReference type="SUPFAM" id="SSF52821">
    <property type="entry name" value="Rhodanese/Cell cycle control phosphatase"/>
    <property type="match status" value="2"/>
</dbReference>
<dbReference type="GeneID" id="28984303"/>
<name>A0A0J1AZS1_9TREE</name>
<accession>A0A0J1AZS1</accession>
<keyword evidence="5" id="KW-1185">Reference proteome</keyword>
<dbReference type="SMART" id="SM00450">
    <property type="entry name" value="RHOD"/>
    <property type="match status" value="2"/>
</dbReference>
<dbReference type="Proteomes" id="UP000053611">
    <property type="component" value="Unassembled WGS sequence"/>
</dbReference>